<accession>A0ABN7NR07</accession>
<proteinExistence type="predicted"/>
<comment type="caution">
    <text evidence="1">The sequence shown here is derived from an EMBL/GenBank/DDBJ whole genome shotgun (WGS) entry which is preliminary data.</text>
</comment>
<dbReference type="Proteomes" id="UP001153148">
    <property type="component" value="Unassembled WGS sequence"/>
</dbReference>
<keyword evidence="2" id="KW-1185">Reference proteome</keyword>
<gene>
    <name evidence="1" type="ORF">TPAB3V08_LOCUS4234</name>
</gene>
<organism evidence="1 2">
    <name type="scientific">Timema podura</name>
    <name type="common">Walking stick</name>
    <dbReference type="NCBI Taxonomy" id="61482"/>
    <lineage>
        <taxon>Eukaryota</taxon>
        <taxon>Metazoa</taxon>
        <taxon>Ecdysozoa</taxon>
        <taxon>Arthropoda</taxon>
        <taxon>Hexapoda</taxon>
        <taxon>Insecta</taxon>
        <taxon>Pterygota</taxon>
        <taxon>Neoptera</taxon>
        <taxon>Polyneoptera</taxon>
        <taxon>Phasmatodea</taxon>
        <taxon>Timematodea</taxon>
        <taxon>Timematoidea</taxon>
        <taxon>Timematidae</taxon>
        <taxon>Timema</taxon>
    </lineage>
</organism>
<name>A0ABN7NR07_TIMPD</name>
<protein>
    <submittedName>
        <fullName evidence="1">Uncharacterized protein</fullName>
    </submittedName>
</protein>
<evidence type="ECO:0000313" key="1">
    <source>
        <dbReference type="EMBL" id="CAG2057255.1"/>
    </source>
</evidence>
<sequence length="100" mass="11273">MTMTIQIIPSASLVGTHRPTTMDHHPGVVDRNSGVPNNLLINGKGQFTYYPVYFGYMLRGKILTDFLNPHAAEARERDNSLANIKESVKFYIHLYTTSFA</sequence>
<reference evidence="1" key="1">
    <citation type="submission" date="2021-03" db="EMBL/GenBank/DDBJ databases">
        <authorList>
            <person name="Tran Van P."/>
        </authorList>
    </citation>
    <scope>NUCLEOTIDE SEQUENCE</scope>
</reference>
<evidence type="ECO:0000313" key="2">
    <source>
        <dbReference type="Proteomes" id="UP001153148"/>
    </source>
</evidence>
<dbReference type="EMBL" id="CAJPIN010005112">
    <property type="protein sequence ID" value="CAG2057255.1"/>
    <property type="molecule type" value="Genomic_DNA"/>
</dbReference>